<comment type="subcellular location">
    <subcellularLocation>
        <location evidence="1 10">Cell membrane</location>
        <topology evidence="1 10">Multi-pass membrane protein</topology>
    </subcellularLocation>
</comment>
<keyword evidence="12" id="KW-1185">Reference proteome</keyword>
<feature type="binding site" evidence="10">
    <location>
        <position position="104"/>
    </location>
    <ligand>
        <name>Na(+)</name>
        <dbReference type="ChEBI" id="CHEBI:29101"/>
        <note>structural</note>
    </ligand>
</feature>
<evidence type="ECO:0000256" key="5">
    <source>
        <dbReference type="ARBA" id="ARBA00023136"/>
    </source>
</evidence>
<dbReference type="HAMAP" id="MF_00454">
    <property type="entry name" value="FluC"/>
    <property type="match status" value="1"/>
</dbReference>
<feature type="transmembrane region" description="Helical" evidence="10">
    <location>
        <begin position="60"/>
        <end position="81"/>
    </location>
</feature>
<feature type="binding site" evidence="10">
    <location>
        <position position="101"/>
    </location>
    <ligand>
        <name>Na(+)</name>
        <dbReference type="ChEBI" id="CHEBI:29101"/>
        <note>structural</note>
    </ligand>
</feature>
<evidence type="ECO:0000256" key="8">
    <source>
        <dbReference type="ARBA" id="ARBA00035585"/>
    </source>
</evidence>
<feature type="transmembrane region" description="Helical" evidence="10">
    <location>
        <begin position="29"/>
        <end position="48"/>
    </location>
</feature>
<dbReference type="Proteomes" id="UP000199001">
    <property type="component" value="Unassembled WGS sequence"/>
</dbReference>
<evidence type="ECO:0000256" key="7">
    <source>
        <dbReference type="ARBA" id="ARBA00035120"/>
    </source>
</evidence>
<comment type="similarity">
    <text evidence="7 10">Belongs to the fluoride channel Fluc/FEX (TC 1.A.43) family.</text>
</comment>
<proteinExistence type="inferred from homology"/>
<protein>
    <recommendedName>
        <fullName evidence="10">Fluoride-specific ion channel FluC</fullName>
    </recommendedName>
</protein>
<evidence type="ECO:0000313" key="11">
    <source>
        <dbReference type="EMBL" id="SCL45769.1"/>
    </source>
</evidence>
<keyword evidence="5 10" id="KW-0472">Membrane</keyword>
<comment type="activity regulation">
    <text evidence="10">Na(+) is not transported, but it plays an essential structural role and its presence is essential for fluoride channel function.</text>
</comment>
<reference evidence="12" key="1">
    <citation type="submission" date="2016-06" db="EMBL/GenBank/DDBJ databases">
        <authorList>
            <person name="Varghese N."/>
            <person name="Submissions Spin"/>
        </authorList>
    </citation>
    <scope>NUCLEOTIDE SEQUENCE [LARGE SCALE GENOMIC DNA]</scope>
    <source>
        <strain evidence="12">DSM 43903</strain>
    </source>
</reference>
<keyword evidence="4 10" id="KW-1133">Transmembrane helix</keyword>
<keyword evidence="10" id="KW-0406">Ion transport</keyword>
<keyword evidence="10" id="KW-0915">Sodium</keyword>
<feature type="transmembrane region" description="Helical" evidence="10">
    <location>
        <begin position="93"/>
        <end position="111"/>
    </location>
</feature>
<dbReference type="InterPro" id="IPR003691">
    <property type="entry name" value="FluC"/>
</dbReference>
<evidence type="ECO:0000256" key="3">
    <source>
        <dbReference type="ARBA" id="ARBA00022692"/>
    </source>
</evidence>
<evidence type="ECO:0000256" key="1">
    <source>
        <dbReference type="ARBA" id="ARBA00004651"/>
    </source>
</evidence>
<dbReference type="EMBL" id="FMHZ01000002">
    <property type="protein sequence ID" value="SCL45769.1"/>
    <property type="molecule type" value="Genomic_DNA"/>
</dbReference>
<evidence type="ECO:0000256" key="9">
    <source>
        <dbReference type="ARBA" id="ARBA00049940"/>
    </source>
</evidence>
<dbReference type="Pfam" id="PF02537">
    <property type="entry name" value="CRCB"/>
    <property type="match status" value="1"/>
</dbReference>
<dbReference type="AlphaFoldDB" id="A0A1C6TVS1"/>
<organism evidence="11 12">
    <name type="scientific">Micromonospora citrea</name>
    <dbReference type="NCBI Taxonomy" id="47855"/>
    <lineage>
        <taxon>Bacteria</taxon>
        <taxon>Bacillati</taxon>
        <taxon>Actinomycetota</taxon>
        <taxon>Actinomycetes</taxon>
        <taxon>Micromonosporales</taxon>
        <taxon>Micromonosporaceae</taxon>
        <taxon>Micromonospora</taxon>
    </lineage>
</organism>
<evidence type="ECO:0000256" key="4">
    <source>
        <dbReference type="ARBA" id="ARBA00022989"/>
    </source>
</evidence>
<keyword evidence="2 10" id="KW-1003">Cell membrane</keyword>
<keyword evidence="3 10" id="KW-0812">Transmembrane</keyword>
<comment type="function">
    <text evidence="9 10">Fluoride-specific ion channel. Important for reducing fluoride concentration in the cell, thus reducing its toxicity.</text>
</comment>
<keyword evidence="10" id="KW-0479">Metal-binding</keyword>
<comment type="catalytic activity">
    <reaction evidence="8">
        <text>fluoride(in) = fluoride(out)</text>
        <dbReference type="Rhea" id="RHEA:76159"/>
        <dbReference type="ChEBI" id="CHEBI:17051"/>
    </reaction>
    <physiologicalReaction direction="left-to-right" evidence="8">
        <dbReference type="Rhea" id="RHEA:76160"/>
    </physiologicalReaction>
</comment>
<evidence type="ECO:0000256" key="6">
    <source>
        <dbReference type="ARBA" id="ARBA00023303"/>
    </source>
</evidence>
<dbReference type="OrthoDB" id="4408652at2"/>
<gene>
    <name evidence="10" type="primary">fluC</name>
    <name evidence="10" type="synonym">crcB</name>
    <name evidence="11" type="ORF">GA0070606_0856</name>
</gene>
<dbReference type="STRING" id="47855.GA0070606_0856"/>
<evidence type="ECO:0000313" key="12">
    <source>
        <dbReference type="Proteomes" id="UP000199001"/>
    </source>
</evidence>
<dbReference type="GO" id="GO:0062054">
    <property type="term" value="F:fluoride channel activity"/>
    <property type="evidence" value="ECO:0007669"/>
    <property type="project" value="UniProtKB-UniRule"/>
</dbReference>
<dbReference type="GO" id="GO:0005886">
    <property type="term" value="C:plasma membrane"/>
    <property type="evidence" value="ECO:0007669"/>
    <property type="project" value="UniProtKB-SubCell"/>
</dbReference>
<dbReference type="RefSeq" id="WP_091095250.1">
    <property type="nucleotide sequence ID" value="NZ_FMHZ01000002.1"/>
</dbReference>
<sequence>MSGPDPRVDPDVDLRVPADRGELAVRPGAVLGAVAAGGALGALARAGLQHAFPHGPTGFPWVTFGVNLTGCLLIGVLMAALGRADDRRPLLRPFLGAGVLGGYTTFSTYAVDVHRALAAGAPAVALGYLAATLAGALVAVWLGDALAGRLLDAATGRPDDRATGPTDDRGGR</sequence>
<dbReference type="GO" id="GO:0046872">
    <property type="term" value="F:metal ion binding"/>
    <property type="evidence" value="ECO:0007669"/>
    <property type="project" value="UniProtKB-KW"/>
</dbReference>
<keyword evidence="6 10" id="KW-0407">Ion channel</keyword>
<dbReference type="PANTHER" id="PTHR28259:SF1">
    <property type="entry name" value="FLUORIDE EXPORT PROTEIN 1-RELATED"/>
    <property type="match status" value="1"/>
</dbReference>
<dbReference type="GO" id="GO:0140114">
    <property type="term" value="P:cellular detoxification of fluoride"/>
    <property type="evidence" value="ECO:0007669"/>
    <property type="project" value="UniProtKB-UniRule"/>
</dbReference>
<dbReference type="PANTHER" id="PTHR28259">
    <property type="entry name" value="FLUORIDE EXPORT PROTEIN 1-RELATED"/>
    <property type="match status" value="1"/>
</dbReference>
<evidence type="ECO:0000256" key="10">
    <source>
        <dbReference type="HAMAP-Rule" id="MF_00454"/>
    </source>
</evidence>
<feature type="transmembrane region" description="Helical" evidence="10">
    <location>
        <begin position="117"/>
        <end position="142"/>
    </location>
</feature>
<evidence type="ECO:0000256" key="2">
    <source>
        <dbReference type="ARBA" id="ARBA00022475"/>
    </source>
</evidence>
<accession>A0A1C6TVS1</accession>
<name>A0A1C6TVS1_9ACTN</name>
<keyword evidence="10" id="KW-0813">Transport</keyword>